<feature type="non-terminal residue" evidence="2">
    <location>
        <position position="1"/>
    </location>
</feature>
<feature type="transmembrane region" description="Helical" evidence="1">
    <location>
        <begin position="78"/>
        <end position="98"/>
    </location>
</feature>
<protein>
    <recommendedName>
        <fullName evidence="3">O-antigen ligase domain-containing protein</fullName>
    </recommendedName>
</protein>
<feature type="transmembrane region" description="Helical" evidence="1">
    <location>
        <begin position="110"/>
        <end position="129"/>
    </location>
</feature>
<comment type="caution">
    <text evidence="2">The sequence shown here is derived from an EMBL/GenBank/DDBJ whole genome shotgun (WGS) entry which is preliminary data.</text>
</comment>
<keyword evidence="1" id="KW-1133">Transmembrane helix</keyword>
<sequence>NFSGRVGESGDWDRTQEQRISSMMNIVRSGGVSSDETERVDLLRIAGSMVAESPIVGHGLGALHKMPKAKGLGAHNSYLVIQGEAGIFAAILFALFLLDILRRTFRVSDLPLRRLVFSYMFVFLSMMFFTHNGLTNRNHNYYLGVMLAVVSLAGTRKKLSLGRSE</sequence>
<name>X1D9K4_9ZZZZ</name>
<organism evidence="2">
    <name type="scientific">marine sediment metagenome</name>
    <dbReference type="NCBI Taxonomy" id="412755"/>
    <lineage>
        <taxon>unclassified sequences</taxon>
        <taxon>metagenomes</taxon>
        <taxon>ecological metagenomes</taxon>
    </lineage>
</organism>
<reference evidence="2" key="1">
    <citation type="journal article" date="2014" name="Front. Microbiol.">
        <title>High frequency of phylogenetically diverse reductive dehalogenase-homologous genes in deep subseafloor sedimentary metagenomes.</title>
        <authorList>
            <person name="Kawai M."/>
            <person name="Futagami T."/>
            <person name="Toyoda A."/>
            <person name="Takaki Y."/>
            <person name="Nishi S."/>
            <person name="Hori S."/>
            <person name="Arai W."/>
            <person name="Tsubouchi T."/>
            <person name="Morono Y."/>
            <person name="Uchiyama I."/>
            <person name="Ito T."/>
            <person name="Fujiyama A."/>
            <person name="Inagaki F."/>
            <person name="Takami H."/>
        </authorList>
    </citation>
    <scope>NUCLEOTIDE SEQUENCE</scope>
    <source>
        <strain evidence="2">Expedition CK06-06</strain>
    </source>
</reference>
<dbReference type="AlphaFoldDB" id="X1D9K4"/>
<evidence type="ECO:0000313" key="2">
    <source>
        <dbReference type="EMBL" id="GAG93106.1"/>
    </source>
</evidence>
<keyword evidence="1" id="KW-0472">Membrane</keyword>
<dbReference type="EMBL" id="BART01026126">
    <property type="protein sequence ID" value="GAG93106.1"/>
    <property type="molecule type" value="Genomic_DNA"/>
</dbReference>
<proteinExistence type="predicted"/>
<evidence type="ECO:0008006" key="3">
    <source>
        <dbReference type="Google" id="ProtNLM"/>
    </source>
</evidence>
<evidence type="ECO:0000256" key="1">
    <source>
        <dbReference type="SAM" id="Phobius"/>
    </source>
</evidence>
<keyword evidence="1" id="KW-0812">Transmembrane</keyword>
<gene>
    <name evidence="2" type="ORF">S01H4_46697</name>
</gene>
<accession>X1D9K4</accession>